<dbReference type="PANTHER" id="PTHR32468">
    <property type="entry name" value="CATION/H + ANTIPORTER"/>
    <property type="match status" value="1"/>
</dbReference>
<feature type="transmembrane region" description="Helical" evidence="7">
    <location>
        <begin position="126"/>
        <end position="145"/>
    </location>
</feature>
<feature type="transmembrane region" description="Helical" evidence="7">
    <location>
        <begin position="254"/>
        <end position="275"/>
    </location>
</feature>
<dbReference type="KEGG" id="ffl:HYN86_13515"/>
<feature type="transmembrane region" description="Helical" evidence="7">
    <location>
        <begin position="346"/>
        <end position="365"/>
    </location>
</feature>
<dbReference type="GO" id="GO:0015297">
    <property type="term" value="F:antiporter activity"/>
    <property type="evidence" value="ECO:0007669"/>
    <property type="project" value="InterPro"/>
</dbReference>
<feature type="transmembrane region" description="Helical" evidence="7">
    <location>
        <begin position="7"/>
        <end position="25"/>
    </location>
</feature>
<feature type="domain" description="Cation/H+ exchanger transmembrane" evidence="8">
    <location>
        <begin position="74"/>
        <end position="457"/>
    </location>
</feature>
<organism evidence="9 10">
    <name type="scientific">Flavobacterium fluviale</name>
    <dbReference type="NCBI Taxonomy" id="2249356"/>
    <lineage>
        <taxon>Bacteria</taxon>
        <taxon>Pseudomonadati</taxon>
        <taxon>Bacteroidota</taxon>
        <taxon>Flavobacteriia</taxon>
        <taxon>Flavobacteriales</taxon>
        <taxon>Flavobacteriaceae</taxon>
        <taxon>Flavobacterium</taxon>
    </lineage>
</organism>
<feature type="transmembrane region" description="Helical" evidence="7">
    <location>
        <begin position="192"/>
        <end position="213"/>
    </location>
</feature>
<accession>A0A344LUG3</accession>
<feature type="transmembrane region" description="Helical" evidence="7">
    <location>
        <begin position="96"/>
        <end position="120"/>
    </location>
</feature>
<keyword evidence="6 7" id="KW-0472">Membrane</keyword>
<dbReference type="PANTHER" id="PTHR32468:SF0">
    <property type="entry name" value="K(+)_H(+) ANTIPORTER 1"/>
    <property type="match status" value="1"/>
</dbReference>
<reference evidence="9 10" key="1">
    <citation type="submission" date="2018-06" db="EMBL/GenBank/DDBJ databases">
        <title>Genome sequencing of Flavobacterium.</title>
        <authorList>
            <person name="Baek M.-G."/>
            <person name="Yi H."/>
        </authorList>
    </citation>
    <scope>NUCLEOTIDE SEQUENCE [LARGE SCALE GENOMIC DNA]</scope>
    <source>
        <strain evidence="9 10">HYN0086</strain>
    </source>
</reference>
<evidence type="ECO:0000256" key="6">
    <source>
        <dbReference type="ARBA" id="ARBA00023136"/>
    </source>
</evidence>
<dbReference type="InterPro" id="IPR038770">
    <property type="entry name" value="Na+/solute_symporter_sf"/>
</dbReference>
<name>A0A344LUG3_9FLAO</name>
<evidence type="ECO:0000256" key="2">
    <source>
        <dbReference type="ARBA" id="ARBA00022448"/>
    </source>
</evidence>
<keyword evidence="5" id="KW-0406">Ion transport</keyword>
<dbReference type="GO" id="GO:1902600">
    <property type="term" value="P:proton transmembrane transport"/>
    <property type="evidence" value="ECO:0007669"/>
    <property type="project" value="InterPro"/>
</dbReference>
<feature type="transmembrane region" description="Helical" evidence="7">
    <location>
        <begin position="62"/>
        <end position="84"/>
    </location>
</feature>
<dbReference type="Pfam" id="PF00999">
    <property type="entry name" value="Na_H_Exchanger"/>
    <property type="match status" value="1"/>
</dbReference>
<protein>
    <submittedName>
        <fullName evidence="9">Cation/H(+) antiporter</fullName>
    </submittedName>
</protein>
<evidence type="ECO:0000313" key="10">
    <source>
        <dbReference type="Proteomes" id="UP000251561"/>
    </source>
</evidence>
<feature type="transmembrane region" description="Helical" evidence="7">
    <location>
        <begin position="372"/>
        <end position="390"/>
    </location>
</feature>
<dbReference type="AlphaFoldDB" id="A0A344LUG3"/>
<feature type="transmembrane region" description="Helical" evidence="7">
    <location>
        <begin position="296"/>
        <end position="326"/>
    </location>
</feature>
<dbReference type="OrthoDB" id="9793589at2"/>
<keyword evidence="4 7" id="KW-1133">Transmembrane helix</keyword>
<keyword evidence="2" id="KW-0813">Transport</keyword>
<evidence type="ECO:0000256" key="5">
    <source>
        <dbReference type="ARBA" id="ARBA00023065"/>
    </source>
</evidence>
<evidence type="ECO:0000256" key="3">
    <source>
        <dbReference type="ARBA" id="ARBA00022692"/>
    </source>
</evidence>
<keyword evidence="3 7" id="KW-0812">Transmembrane</keyword>
<dbReference type="Gene3D" id="1.20.1530.20">
    <property type="match status" value="1"/>
</dbReference>
<feature type="transmembrane region" description="Helical" evidence="7">
    <location>
        <begin position="157"/>
        <end position="180"/>
    </location>
</feature>
<dbReference type="Proteomes" id="UP000251561">
    <property type="component" value="Chromosome"/>
</dbReference>
<comment type="subcellular location">
    <subcellularLocation>
        <location evidence="1">Membrane</location>
        <topology evidence="1">Multi-pass membrane protein</topology>
    </subcellularLocation>
</comment>
<evidence type="ECO:0000256" key="7">
    <source>
        <dbReference type="SAM" id="Phobius"/>
    </source>
</evidence>
<dbReference type="InterPro" id="IPR050794">
    <property type="entry name" value="CPA2_transporter"/>
</dbReference>
<gene>
    <name evidence="9" type="ORF">HYN86_13515</name>
</gene>
<evidence type="ECO:0000256" key="1">
    <source>
        <dbReference type="ARBA" id="ARBA00004141"/>
    </source>
</evidence>
<dbReference type="GO" id="GO:0016020">
    <property type="term" value="C:membrane"/>
    <property type="evidence" value="ECO:0007669"/>
    <property type="project" value="UniProtKB-SubCell"/>
</dbReference>
<dbReference type="InterPro" id="IPR006153">
    <property type="entry name" value="Cation/H_exchanger_TM"/>
</dbReference>
<dbReference type="RefSeq" id="WP_113678504.1">
    <property type="nucleotide sequence ID" value="NZ_CP030261.1"/>
</dbReference>
<evidence type="ECO:0000259" key="8">
    <source>
        <dbReference type="Pfam" id="PF00999"/>
    </source>
</evidence>
<feature type="transmembrane region" description="Helical" evidence="7">
    <location>
        <begin position="225"/>
        <end position="248"/>
    </location>
</feature>
<evidence type="ECO:0000256" key="4">
    <source>
        <dbReference type="ARBA" id="ARBA00022989"/>
    </source>
</evidence>
<keyword evidence="10" id="KW-1185">Reference proteome</keyword>
<proteinExistence type="predicted"/>
<evidence type="ECO:0000313" key="9">
    <source>
        <dbReference type="EMBL" id="AXB57555.1"/>
    </source>
</evidence>
<dbReference type="EMBL" id="CP030261">
    <property type="protein sequence ID" value="AXB57555.1"/>
    <property type="molecule type" value="Genomic_DNA"/>
</dbReference>
<sequence>MKNFRNSIFYIGVIGGFSVLMYWIILMGVKLETGRNLKIPTSDKSQWGEFLDSLIKNLHHPLALLLAQIVTIIFVARIFGWICIKIKQPAVIGEMIAGIVMGPSLIGMYLPEFSAVLFPAESLGNLQFLSQIGLILFMYIVGMEIDMKILRNKAHDAVVISHASIIIPFVLGMGLAYFIYDEFAPADVQFTSFGLFAGIAMSITAFPVLARIVQERGIHKTKLGTIVITCAAADDITAWCILAVVIAIVKAGSFGSAIYTVLLALGYVFLMIKVVRPFLKRIGDLYAASEKLSKPIVAIFFLTLVVSSYLTEVIGIHALFGAFIAGAIMPENIRFRNLFIEKVEDVALVLLLPLFFVFTGLRTQIGLLNEPYLWKIAGLIFVVAVVGKFVSSTLAAKFVGQNWKDSLSIGALMNTRGLTELVALNIGYDLGVLSPELFSMMVIMALATTFMTGPTLDLINWLFKSGKNETEEDTALKNKYRILLSFDRPESGRALLKVADGLTSKRADSSEITAMHFLPTEELHHYNTDVYETEKFKDVIDESTALNRNITTMFKASSDIDSEIVNVANKSKHDLLLVGIGESIYQGSLLGRVLGFTTRIINPEKIINTVTGKENILESAPFDDGTRQIIAKSQIPVGILIDKDLSQINTIFIPLFSLKDWDLIQNYVQKFIQNLEARIIILDVEGKIMEDLDTKEKIRLMEQAAPNQLTLRKEQPVEKDFLEQNDLMLISIDGWKYLMDTKSWWLTNIPSTLIISEDKK</sequence>